<evidence type="ECO:0000256" key="11">
    <source>
        <dbReference type="ARBA" id="ARBA00057735"/>
    </source>
</evidence>
<proteinExistence type="inferred from homology"/>
<dbReference type="InterPro" id="IPR039430">
    <property type="entry name" value="Thymidylate_kin-like_dom"/>
</dbReference>
<protein>
    <recommendedName>
        <fullName evidence="3 12">Thymidylate kinase</fullName>
        <ecNumber evidence="2 12">2.7.4.9</ecNumber>
    </recommendedName>
    <alternativeName>
        <fullName evidence="9 12">dTMP kinase</fullName>
    </alternativeName>
</protein>
<keyword evidence="4 12" id="KW-0808">Transferase</keyword>
<keyword evidence="7 12" id="KW-0418">Kinase</keyword>
<feature type="binding site" evidence="12">
    <location>
        <begin position="16"/>
        <end position="23"/>
    </location>
    <ligand>
        <name>ATP</name>
        <dbReference type="ChEBI" id="CHEBI:30616"/>
    </ligand>
</feature>
<dbReference type="KEGG" id="dee:HQN60_03630"/>
<dbReference type="GO" id="GO:0006235">
    <property type="term" value="P:dTTP biosynthetic process"/>
    <property type="evidence" value="ECO:0007669"/>
    <property type="project" value="UniProtKB-UniRule"/>
</dbReference>
<keyword evidence="6 12" id="KW-0547">Nucleotide-binding</keyword>
<comment type="similarity">
    <text evidence="1 12">Belongs to the thymidylate kinase family.</text>
</comment>
<dbReference type="Gene3D" id="3.40.50.300">
    <property type="entry name" value="P-loop containing nucleotide triphosphate hydrolases"/>
    <property type="match status" value="1"/>
</dbReference>
<dbReference type="HAMAP" id="MF_00165">
    <property type="entry name" value="Thymidylate_kinase"/>
    <property type="match status" value="1"/>
</dbReference>
<evidence type="ECO:0000313" key="14">
    <source>
        <dbReference type="EMBL" id="QKJ65889.1"/>
    </source>
</evidence>
<reference evidence="14 15" key="1">
    <citation type="submission" date="2020-05" db="EMBL/GenBank/DDBJ databases">
        <title>Complete genome sequence of Deefgea sp. D17.</title>
        <authorList>
            <person name="Bae J.-W."/>
            <person name="Han J.E."/>
        </authorList>
    </citation>
    <scope>NUCLEOTIDE SEQUENCE [LARGE SCALE GENOMIC DNA]</scope>
    <source>
        <strain evidence="14 15">D17</strain>
    </source>
</reference>
<dbReference type="InterPro" id="IPR018094">
    <property type="entry name" value="Thymidylate_kinase"/>
</dbReference>
<comment type="function">
    <text evidence="11 12">Phosphorylation of dTMP to form dTDP in both de novo and salvage pathways of dTTP synthesis.</text>
</comment>
<dbReference type="RefSeq" id="WP_173532397.1">
    <property type="nucleotide sequence ID" value="NZ_CP054143.1"/>
</dbReference>
<dbReference type="SUPFAM" id="SSF52540">
    <property type="entry name" value="P-loop containing nucleoside triphosphate hydrolases"/>
    <property type="match status" value="1"/>
</dbReference>
<organism evidence="14 15">
    <name type="scientific">Deefgea piscis</name>
    <dbReference type="NCBI Taxonomy" id="2739061"/>
    <lineage>
        <taxon>Bacteria</taxon>
        <taxon>Pseudomonadati</taxon>
        <taxon>Pseudomonadota</taxon>
        <taxon>Betaproteobacteria</taxon>
        <taxon>Neisseriales</taxon>
        <taxon>Chitinibacteraceae</taxon>
        <taxon>Deefgea</taxon>
    </lineage>
</organism>
<dbReference type="EC" id="2.7.4.9" evidence="2 12"/>
<sequence>MTSASVARGRFISVEGIDGAGKSTHLAWLAAWLLKKGIALQQSREPGGTSLGEKLRALLLNESMSLETEALLMFASRAQHLTEVIEPALARGEWVLCDRFSDATFAYQCGGRGLDQTKFAQLETWVQAREAGLIEPDLTLIFDVPLEVSQARMANGRVLDRFEREQHDFHARVRAAYLERAQQNPQRIRVIDANRPLEVIQAELAEIFADYE</sequence>
<dbReference type="NCBIfam" id="TIGR00041">
    <property type="entry name" value="DTMP_kinase"/>
    <property type="match status" value="1"/>
</dbReference>
<evidence type="ECO:0000256" key="2">
    <source>
        <dbReference type="ARBA" id="ARBA00012980"/>
    </source>
</evidence>
<dbReference type="GO" id="GO:0005829">
    <property type="term" value="C:cytosol"/>
    <property type="evidence" value="ECO:0007669"/>
    <property type="project" value="TreeGrafter"/>
</dbReference>
<evidence type="ECO:0000256" key="7">
    <source>
        <dbReference type="ARBA" id="ARBA00022777"/>
    </source>
</evidence>
<evidence type="ECO:0000313" key="15">
    <source>
        <dbReference type="Proteomes" id="UP000504844"/>
    </source>
</evidence>
<accession>A0A6M8SSQ1</accession>
<feature type="domain" description="Thymidylate kinase-like" evidence="13">
    <location>
        <begin position="14"/>
        <end position="203"/>
    </location>
</feature>
<evidence type="ECO:0000256" key="8">
    <source>
        <dbReference type="ARBA" id="ARBA00022840"/>
    </source>
</evidence>
<evidence type="ECO:0000256" key="9">
    <source>
        <dbReference type="ARBA" id="ARBA00029962"/>
    </source>
</evidence>
<dbReference type="Proteomes" id="UP000504844">
    <property type="component" value="Chromosome"/>
</dbReference>
<evidence type="ECO:0000256" key="3">
    <source>
        <dbReference type="ARBA" id="ARBA00017144"/>
    </source>
</evidence>
<dbReference type="GO" id="GO:0006227">
    <property type="term" value="P:dUDP biosynthetic process"/>
    <property type="evidence" value="ECO:0007669"/>
    <property type="project" value="TreeGrafter"/>
</dbReference>
<dbReference type="PANTHER" id="PTHR10344">
    <property type="entry name" value="THYMIDYLATE KINASE"/>
    <property type="match status" value="1"/>
</dbReference>
<evidence type="ECO:0000256" key="12">
    <source>
        <dbReference type="HAMAP-Rule" id="MF_00165"/>
    </source>
</evidence>
<keyword evidence="5 12" id="KW-0545">Nucleotide biosynthesis</keyword>
<dbReference type="Pfam" id="PF02223">
    <property type="entry name" value="Thymidylate_kin"/>
    <property type="match status" value="1"/>
</dbReference>
<dbReference type="GO" id="GO:0004798">
    <property type="term" value="F:dTMP kinase activity"/>
    <property type="evidence" value="ECO:0007669"/>
    <property type="project" value="UniProtKB-UniRule"/>
</dbReference>
<evidence type="ECO:0000259" key="13">
    <source>
        <dbReference type="Pfam" id="PF02223"/>
    </source>
</evidence>
<dbReference type="AlphaFoldDB" id="A0A6M8SSQ1"/>
<comment type="catalytic activity">
    <reaction evidence="10 12">
        <text>dTMP + ATP = dTDP + ADP</text>
        <dbReference type="Rhea" id="RHEA:13517"/>
        <dbReference type="ChEBI" id="CHEBI:30616"/>
        <dbReference type="ChEBI" id="CHEBI:58369"/>
        <dbReference type="ChEBI" id="CHEBI:63528"/>
        <dbReference type="ChEBI" id="CHEBI:456216"/>
        <dbReference type="EC" id="2.7.4.9"/>
    </reaction>
</comment>
<evidence type="ECO:0000256" key="1">
    <source>
        <dbReference type="ARBA" id="ARBA00009776"/>
    </source>
</evidence>
<evidence type="ECO:0000256" key="6">
    <source>
        <dbReference type="ARBA" id="ARBA00022741"/>
    </source>
</evidence>
<evidence type="ECO:0000256" key="10">
    <source>
        <dbReference type="ARBA" id="ARBA00048743"/>
    </source>
</evidence>
<dbReference type="EMBL" id="CP054143">
    <property type="protein sequence ID" value="QKJ65889.1"/>
    <property type="molecule type" value="Genomic_DNA"/>
</dbReference>
<dbReference type="GO" id="GO:0006233">
    <property type="term" value="P:dTDP biosynthetic process"/>
    <property type="evidence" value="ECO:0007669"/>
    <property type="project" value="InterPro"/>
</dbReference>
<name>A0A6M8SSQ1_9NEIS</name>
<keyword evidence="15" id="KW-1185">Reference proteome</keyword>
<dbReference type="InterPro" id="IPR027417">
    <property type="entry name" value="P-loop_NTPase"/>
</dbReference>
<gene>
    <name evidence="12" type="primary">tmk</name>
    <name evidence="14" type="ORF">HQN60_03630</name>
</gene>
<dbReference type="PANTHER" id="PTHR10344:SF4">
    <property type="entry name" value="UMP-CMP KINASE 2, MITOCHONDRIAL"/>
    <property type="match status" value="1"/>
</dbReference>
<dbReference type="GO" id="GO:0005524">
    <property type="term" value="F:ATP binding"/>
    <property type="evidence" value="ECO:0007669"/>
    <property type="project" value="UniProtKB-UniRule"/>
</dbReference>
<dbReference type="FunFam" id="3.40.50.300:FF:000225">
    <property type="entry name" value="Thymidylate kinase"/>
    <property type="match status" value="1"/>
</dbReference>
<evidence type="ECO:0000256" key="5">
    <source>
        <dbReference type="ARBA" id="ARBA00022727"/>
    </source>
</evidence>
<dbReference type="CDD" id="cd01672">
    <property type="entry name" value="TMPK"/>
    <property type="match status" value="1"/>
</dbReference>
<keyword evidence="8 12" id="KW-0067">ATP-binding</keyword>
<evidence type="ECO:0000256" key="4">
    <source>
        <dbReference type="ARBA" id="ARBA00022679"/>
    </source>
</evidence>